<protein>
    <submittedName>
        <fullName evidence="2">Uncharacterized protein</fullName>
    </submittedName>
</protein>
<name>A0ABY7M5S3_9CHLR</name>
<evidence type="ECO:0000313" key="2">
    <source>
        <dbReference type="EMBL" id="WBL34968.1"/>
    </source>
</evidence>
<dbReference type="RefSeq" id="WP_270055496.1">
    <property type="nucleotide sequence ID" value="NZ_CP115149.1"/>
</dbReference>
<organism evidence="2 3">
    <name type="scientific">Tepidiforma flava</name>
    <dbReference type="NCBI Taxonomy" id="3004094"/>
    <lineage>
        <taxon>Bacteria</taxon>
        <taxon>Bacillati</taxon>
        <taxon>Chloroflexota</taxon>
        <taxon>Tepidiformia</taxon>
        <taxon>Tepidiformales</taxon>
        <taxon>Tepidiformaceae</taxon>
        <taxon>Tepidiforma</taxon>
    </lineage>
</organism>
<keyword evidence="1" id="KW-1133">Transmembrane helix</keyword>
<keyword evidence="1" id="KW-0812">Transmembrane</keyword>
<keyword evidence="1" id="KW-0472">Membrane</keyword>
<gene>
    <name evidence="2" type="ORF">O0235_09190</name>
</gene>
<keyword evidence="3" id="KW-1185">Reference proteome</keyword>
<dbReference type="EMBL" id="CP115149">
    <property type="protein sequence ID" value="WBL34968.1"/>
    <property type="molecule type" value="Genomic_DNA"/>
</dbReference>
<feature type="transmembrane region" description="Helical" evidence="1">
    <location>
        <begin position="20"/>
        <end position="38"/>
    </location>
</feature>
<accession>A0ABY7M5S3</accession>
<sequence length="96" mass="10444">MGLALIFNDRTGYSDHLPAWLAVAIIWYLAAFFTASVVQRANVNAALGTLEGVPDGSALPSAYRCRSPARRSSPVQPSAAHHGRHRRFLMVWKPGA</sequence>
<reference evidence="2 3" key="1">
    <citation type="journal article" date="2023" name="ISME J.">
        <title>Thermophilic Dehalococcoidia with unusual traits shed light on an unexpected past.</title>
        <authorList>
            <person name="Palmer M."/>
            <person name="Covington J.K."/>
            <person name="Zhou E.M."/>
            <person name="Thomas S.C."/>
            <person name="Habib N."/>
            <person name="Seymour C.O."/>
            <person name="Lai D."/>
            <person name="Johnston J."/>
            <person name="Hashimi A."/>
            <person name="Jiao J.Y."/>
            <person name="Muok A.R."/>
            <person name="Liu L."/>
            <person name="Xian W.D."/>
            <person name="Zhi X.Y."/>
            <person name="Li M.M."/>
            <person name="Silva L.P."/>
            <person name="Bowen B.P."/>
            <person name="Louie K."/>
            <person name="Briegel A."/>
            <person name="Pett-Ridge J."/>
            <person name="Weber P.K."/>
            <person name="Tocheva E.I."/>
            <person name="Woyke T."/>
            <person name="Northen T.R."/>
            <person name="Mayali X."/>
            <person name="Li W.J."/>
            <person name="Hedlund B.P."/>
        </authorList>
    </citation>
    <scope>NUCLEOTIDE SEQUENCE [LARGE SCALE GENOMIC DNA]</scope>
    <source>
        <strain evidence="2 3">YIM 72310</strain>
    </source>
</reference>
<evidence type="ECO:0000256" key="1">
    <source>
        <dbReference type="SAM" id="Phobius"/>
    </source>
</evidence>
<dbReference type="Proteomes" id="UP001212803">
    <property type="component" value="Chromosome"/>
</dbReference>
<evidence type="ECO:0000313" key="3">
    <source>
        <dbReference type="Proteomes" id="UP001212803"/>
    </source>
</evidence>
<proteinExistence type="predicted"/>